<organism evidence="1 2">
    <name type="scientific">Pochonia chlamydosporia 170</name>
    <dbReference type="NCBI Taxonomy" id="1380566"/>
    <lineage>
        <taxon>Eukaryota</taxon>
        <taxon>Fungi</taxon>
        <taxon>Dikarya</taxon>
        <taxon>Ascomycota</taxon>
        <taxon>Pezizomycotina</taxon>
        <taxon>Sordariomycetes</taxon>
        <taxon>Hypocreomycetidae</taxon>
        <taxon>Hypocreales</taxon>
        <taxon>Clavicipitaceae</taxon>
        <taxon>Pochonia</taxon>
    </lineage>
</organism>
<protein>
    <submittedName>
        <fullName evidence="1">Uncharacterized protein</fullName>
    </submittedName>
</protein>
<gene>
    <name evidence="1" type="ORF">VFPPC_17356</name>
</gene>
<sequence length="215" mass="24072">MKHASSIVETHFKAATIAHMKRSTKLLLQRHTPQGALTLDLDTTDAGVREAHRWDQTWACNHQGREHMGSTDRPSLPHAVVSHGQLWPGMCPDILTQAEPGQVPFPGFDPSSSVQIPWLQWRGRAGGVQYSCPFLTGGGYGTQNSLQGPGRKKQMKIGSKSKKRGKAVAQNWFVGTLSYKSDVPRTCKGVFGNRLRRQEYERDRRGLQDAIPFWR</sequence>
<dbReference type="RefSeq" id="XP_022285913.1">
    <property type="nucleotide sequence ID" value="XM_022429070.1"/>
</dbReference>
<dbReference type="Proteomes" id="UP000078397">
    <property type="component" value="Unassembled WGS sequence"/>
</dbReference>
<name>A0A219ATI1_METCM</name>
<dbReference type="GeneID" id="33936341"/>
<dbReference type="KEGG" id="pchm:VFPPC_17356"/>
<proteinExistence type="predicted"/>
<evidence type="ECO:0000313" key="2">
    <source>
        <dbReference type="Proteomes" id="UP000078397"/>
    </source>
</evidence>
<reference evidence="1 2" key="1">
    <citation type="journal article" date="2016" name="PLoS Pathog.">
        <title>Biosynthesis of antibiotic leucinostatins in bio-control fungus Purpureocillium lilacinum and their inhibition on phytophthora revealed by genome mining.</title>
        <authorList>
            <person name="Wang G."/>
            <person name="Liu Z."/>
            <person name="Lin R."/>
            <person name="Li E."/>
            <person name="Mao Z."/>
            <person name="Ling J."/>
            <person name="Yang Y."/>
            <person name="Yin W.B."/>
            <person name="Xie B."/>
        </authorList>
    </citation>
    <scope>NUCLEOTIDE SEQUENCE [LARGE SCALE GENOMIC DNA]</scope>
    <source>
        <strain evidence="1">170</strain>
    </source>
</reference>
<comment type="caution">
    <text evidence="1">The sequence shown here is derived from an EMBL/GenBank/DDBJ whole genome shotgun (WGS) entry which is preliminary data.</text>
</comment>
<dbReference type="AlphaFoldDB" id="A0A219ATI1"/>
<keyword evidence="2" id="KW-1185">Reference proteome</keyword>
<evidence type="ECO:0000313" key="1">
    <source>
        <dbReference type="EMBL" id="OWT43495.1"/>
    </source>
</evidence>
<accession>A0A219ATI1</accession>
<dbReference type="EMBL" id="LSBJ02000001">
    <property type="protein sequence ID" value="OWT43495.1"/>
    <property type="molecule type" value="Genomic_DNA"/>
</dbReference>